<dbReference type="InterPro" id="IPR058922">
    <property type="entry name" value="WHD_DRP"/>
</dbReference>
<dbReference type="InterPro" id="IPR036388">
    <property type="entry name" value="WH-like_DNA-bd_sf"/>
</dbReference>
<evidence type="ECO:0000259" key="8">
    <source>
        <dbReference type="Pfam" id="PF00931"/>
    </source>
</evidence>
<keyword evidence="7" id="KW-0175">Coiled coil</keyword>
<keyword evidence="4" id="KW-0547">Nucleotide-binding</keyword>
<dbReference type="EnsemblPlants" id="OGLUM12G06550.1">
    <property type="protein sequence ID" value="OGLUM12G06550.1"/>
    <property type="gene ID" value="OGLUM12G06550"/>
</dbReference>
<dbReference type="Pfam" id="PF18052">
    <property type="entry name" value="Rx_N"/>
    <property type="match status" value="1"/>
</dbReference>
<keyword evidence="2" id="KW-0433">Leucine-rich repeat</keyword>
<evidence type="ECO:0000259" key="9">
    <source>
        <dbReference type="Pfam" id="PF18052"/>
    </source>
</evidence>
<evidence type="ECO:0000313" key="13">
    <source>
        <dbReference type="Proteomes" id="UP000026961"/>
    </source>
</evidence>
<dbReference type="Gene3D" id="1.10.10.10">
    <property type="entry name" value="Winged helix-like DNA-binding domain superfamily/Winged helix DNA-binding domain"/>
    <property type="match status" value="1"/>
</dbReference>
<evidence type="ECO:0000259" key="11">
    <source>
        <dbReference type="Pfam" id="PF23598"/>
    </source>
</evidence>
<dbReference type="InterPro" id="IPR027417">
    <property type="entry name" value="P-loop_NTPase"/>
</dbReference>
<dbReference type="GO" id="GO:0043531">
    <property type="term" value="F:ADP binding"/>
    <property type="evidence" value="ECO:0007669"/>
    <property type="project" value="InterPro"/>
</dbReference>
<dbReference type="SUPFAM" id="SSF52058">
    <property type="entry name" value="L domain-like"/>
    <property type="match status" value="1"/>
</dbReference>
<feature type="domain" description="NB-ARC" evidence="8">
    <location>
        <begin position="219"/>
        <end position="374"/>
    </location>
</feature>
<organism evidence="12">
    <name type="scientific">Oryza glumipatula</name>
    <dbReference type="NCBI Taxonomy" id="40148"/>
    <lineage>
        <taxon>Eukaryota</taxon>
        <taxon>Viridiplantae</taxon>
        <taxon>Streptophyta</taxon>
        <taxon>Embryophyta</taxon>
        <taxon>Tracheophyta</taxon>
        <taxon>Spermatophyta</taxon>
        <taxon>Magnoliopsida</taxon>
        <taxon>Liliopsida</taxon>
        <taxon>Poales</taxon>
        <taxon>Poaceae</taxon>
        <taxon>BOP clade</taxon>
        <taxon>Oryzoideae</taxon>
        <taxon>Oryzeae</taxon>
        <taxon>Oryzinae</taxon>
        <taxon>Oryza</taxon>
    </lineage>
</organism>
<dbReference type="InterPro" id="IPR041118">
    <property type="entry name" value="Rx_N"/>
</dbReference>
<dbReference type="Pfam" id="PF23598">
    <property type="entry name" value="LRR_14"/>
    <property type="match status" value="1"/>
</dbReference>
<dbReference type="Gene3D" id="3.40.50.300">
    <property type="entry name" value="P-loop containing nucleotide triphosphate hydrolases"/>
    <property type="match status" value="1"/>
</dbReference>
<reference evidence="12" key="2">
    <citation type="submission" date="2018-05" db="EMBL/GenBank/DDBJ databases">
        <title>OgluRS3 (Oryza glumaepatula Reference Sequence Version 3).</title>
        <authorList>
            <person name="Zhang J."/>
            <person name="Kudrna D."/>
            <person name="Lee S."/>
            <person name="Talag J."/>
            <person name="Welchert J."/>
            <person name="Wing R.A."/>
        </authorList>
    </citation>
    <scope>NUCLEOTIDE SEQUENCE [LARGE SCALE GENOMIC DNA]</scope>
</reference>
<feature type="domain" description="Disease resistance N-terminal" evidence="9">
    <location>
        <begin position="36"/>
        <end position="121"/>
    </location>
</feature>
<dbReference type="GO" id="GO:0005524">
    <property type="term" value="F:ATP binding"/>
    <property type="evidence" value="ECO:0007669"/>
    <property type="project" value="UniProtKB-KW"/>
</dbReference>
<dbReference type="Gene3D" id="3.80.10.10">
    <property type="entry name" value="Ribonuclease Inhibitor"/>
    <property type="match status" value="1"/>
</dbReference>
<dbReference type="GO" id="GO:0002758">
    <property type="term" value="P:innate immune response-activating signaling pathway"/>
    <property type="evidence" value="ECO:0007669"/>
    <property type="project" value="UniProtKB-ARBA"/>
</dbReference>
<evidence type="ECO:0000256" key="3">
    <source>
        <dbReference type="ARBA" id="ARBA00022737"/>
    </source>
</evidence>
<dbReference type="eggNOG" id="KOG4658">
    <property type="taxonomic scope" value="Eukaryota"/>
</dbReference>
<dbReference type="Gene3D" id="1.20.5.4130">
    <property type="match status" value="1"/>
</dbReference>
<evidence type="ECO:0000256" key="1">
    <source>
        <dbReference type="ARBA" id="ARBA00008894"/>
    </source>
</evidence>
<dbReference type="FunFam" id="1.10.10.10:FF:000322">
    <property type="entry name" value="Probable disease resistance protein At1g63360"/>
    <property type="match status" value="1"/>
</dbReference>
<dbReference type="Pfam" id="PF00931">
    <property type="entry name" value="NB-ARC"/>
    <property type="match status" value="1"/>
</dbReference>
<evidence type="ECO:0000313" key="12">
    <source>
        <dbReference type="EnsemblPlants" id="OGLUM12G06550.1"/>
    </source>
</evidence>
<dbReference type="SUPFAM" id="SSF52540">
    <property type="entry name" value="P-loop containing nucleoside triphosphate hydrolases"/>
    <property type="match status" value="1"/>
</dbReference>
<evidence type="ECO:0000256" key="6">
    <source>
        <dbReference type="ARBA" id="ARBA00022840"/>
    </source>
</evidence>
<evidence type="ECO:0000256" key="7">
    <source>
        <dbReference type="ARBA" id="ARBA00023054"/>
    </source>
</evidence>
<dbReference type="Proteomes" id="UP000026961">
    <property type="component" value="Chromosome 12"/>
</dbReference>
<dbReference type="AlphaFoldDB" id="A0A0E0BQ51"/>
<dbReference type="PANTHER" id="PTHR36766">
    <property type="entry name" value="PLANT BROAD-SPECTRUM MILDEW RESISTANCE PROTEIN RPW8"/>
    <property type="match status" value="1"/>
</dbReference>
<feature type="domain" description="Disease resistance R13L4/SHOC-2-like LRR" evidence="11">
    <location>
        <begin position="589"/>
        <end position="951"/>
    </location>
</feature>
<dbReference type="InterPro" id="IPR055414">
    <property type="entry name" value="LRR_R13L4/SHOC2-like"/>
</dbReference>
<sequence>MAIGAEKIDRRSCILIKARSTTRSALMAVVLEALASNLSNVLAKMARKEVGVLLGISDKIDSLRVRLDGLKEFLADAERRRITDLHVQGWVKELKDAMYDATDILELCQLKAMDQDSRRSNNPSLLSLRNPLNAHHIGSRIMALNQRLDGIKQRAEQFSFIKLDRYGDCSRTAQGHGLRRTTPELDRSGVVGNKIEQDTRRLVELLTREEEEASAASISSNVRVVAIVGVGGIGKTTLAQNIFNHQDIKEKFDKIIWLSINQEFSDPELVRTAITGAGGEHSGHQELSLLQPILREAISGKKIFLVMDDMWSVHAWNNSLRIPLVNSAAQGSWVLITTRDERVAREMKAIQPYHRVDILSWQDAWLLLKKQVVSTLKDEYAIEKLKSTGFRILERCGGLPIAIKAIAGLLSHKEINEIEWGKVLRSPSWSVDGMPEEINHAIYLSYDDLAPHLKQCLLYCSLIPSYYKLKSHLIVEIWISEGFVNGKLNELEELGKEYFNELIIRNLIHEMPYSELGMHDVVRSFCQHLAKDEVLSSHMGQLRVSDLDSKRYRWLCIENELDWSALQEQNSVRTLFLYGRTEIKFKANDLCSKFSNLRVLSILYAQHGSFDSLCQLKNLRHLYFFRTDIRSLPDGIDKMKFLEFIGITRCEKIRQLPGSIIKLERLRCLNLMSSNIKSIPRGFGRLTSLRTLYSFPVQMGSSSSKDEWCSLEELGPLSQLRNLHIKGLENVSASSSAAKAMLGAKKHLAIWWLECTDRQRDDGFLKEEGIISIDEQRRIKEVFDELCPSYCLEQLYIRGYFGWQLPKWMTSKASVRLDRLTSLKLDGLPCCTKLPDGLCQLSCLKLLQIRRAPAIERIGHEFLQIQQHNGDCHPSRAAVAFPILETLEFTVVLELEEWVWEEHIQAMPLLHELTLDRCKLRQLPLGLASHARALSVLKLFMVHNLKSLQNLPSVVELHLYENPDMESIRGVPKLQVLSINYCPKLKLLEGIPALQKLYLLDFSMKTLPGYLQDVKPKICHCISMGASCSDWDKISHIQKISGYAGEMRIRRRWYVFYTREPFKLDTNIVCSSISRGIIDGLLKDKERRTKELRMVKLLCALLAVVSTNNSIDMINGSGDPTRESTASAAILL</sequence>
<evidence type="ECO:0000259" key="10">
    <source>
        <dbReference type="Pfam" id="PF23559"/>
    </source>
</evidence>
<feature type="domain" description="Disease resistance protein winged helix" evidence="10">
    <location>
        <begin position="464"/>
        <end position="524"/>
    </location>
</feature>
<protein>
    <recommendedName>
        <fullName evidence="14">AAA+ ATPase domain-containing protein</fullName>
    </recommendedName>
</protein>
<dbReference type="STRING" id="40148.A0A0E0BQ51"/>
<keyword evidence="13" id="KW-1185">Reference proteome</keyword>
<dbReference type="HOGENOM" id="CLU_000837_8_6_1"/>
<comment type="similarity">
    <text evidence="1">Belongs to the disease resistance NB-LRR family.</text>
</comment>
<dbReference type="PRINTS" id="PR00364">
    <property type="entry name" value="DISEASERSIST"/>
</dbReference>
<dbReference type="Gramene" id="OGLUM12G06550.1">
    <property type="protein sequence ID" value="OGLUM12G06550.1"/>
    <property type="gene ID" value="OGLUM12G06550"/>
</dbReference>
<accession>A0A0E0BQ51</accession>
<dbReference type="InterPro" id="IPR032675">
    <property type="entry name" value="LRR_dom_sf"/>
</dbReference>
<dbReference type="Pfam" id="PF23559">
    <property type="entry name" value="WHD_DRP"/>
    <property type="match status" value="1"/>
</dbReference>
<keyword evidence="3" id="KW-0677">Repeat</keyword>
<dbReference type="SMART" id="SM00369">
    <property type="entry name" value="LRR_TYP"/>
    <property type="match status" value="3"/>
</dbReference>
<dbReference type="PANTHER" id="PTHR36766:SF36">
    <property type="entry name" value="AAA+ ATPASE DOMAIN-CONTAINING PROTEIN"/>
    <property type="match status" value="1"/>
</dbReference>
<keyword evidence="5" id="KW-0611">Plant defense</keyword>
<dbReference type="InterPro" id="IPR003591">
    <property type="entry name" value="Leu-rich_rpt_typical-subtyp"/>
</dbReference>
<dbReference type="InterPro" id="IPR002182">
    <property type="entry name" value="NB-ARC"/>
</dbReference>
<evidence type="ECO:0000256" key="2">
    <source>
        <dbReference type="ARBA" id="ARBA00022614"/>
    </source>
</evidence>
<dbReference type="GO" id="GO:0009626">
    <property type="term" value="P:plant-type hypersensitive response"/>
    <property type="evidence" value="ECO:0007669"/>
    <property type="project" value="UniProtKB-ARBA"/>
</dbReference>
<evidence type="ECO:0008006" key="14">
    <source>
        <dbReference type="Google" id="ProtNLM"/>
    </source>
</evidence>
<name>A0A0E0BQ51_9ORYZ</name>
<reference evidence="12" key="1">
    <citation type="submission" date="2015-04" db="UniProtKB">
        <authorList>
            <consortium name="EnsemblPlants"/>
        </authorList>
    </citation>
    <scope>IDENTIFICATION</scope>
</reference>
<evidence type="ECO:0000256" key="5">
    <source>
        <dbReference type="ARBA" id="ARBA00022821"/>
    </source>
</evidence>
<evidence type="ECO:0000256" key="4">
    <source>
        <dbReference type="ARBA" id="ARBA00022741"/>
    </source>
</evidence>
<dbReference type="GO" id="GO:0042742">
    <property type="term" value="P:defense response to bacterium"/>
    <property type="evidence" value="ECO:0007669"/>
    <property type="project" value="UniProtKB-ARBA"/>
</dbReference>
<keyword evidence="6" id="KW-0067">ATP-binding</keyword>
<proteinExistence type="inferred from homology"/>